<organism evidence="2 3">
    <name type="scientific">Massilia atriviolacea</name>
    <dbReference type="NCBI Taxonomy" id="2495579"/>
    <lineage>
        <taxon>Bacteria</taxon>
        <taxon>Pseudomonadati</taxon>
        <taxon>Pseudomonadota</taxon>
        <taxon>Betaproteobacteria</taxon>
        <taxon>Burkholderiales</taxon>
        <taxon>Oxalobacteraceae</taxon>
        <taxon>Telluria group</taxon>
        <taxon>Massilia</taxon>
    </lineage>
</organism>
<keyword evidence="3" id="KW-1185">Reference proteome</keyword>
<proteinExistence type="predicted"/>
<dbReference type="InterPro" id="IPR036410">
    <property type="entry name" value="HSP_DnaJ_Cys-rich_dom_sf"/>
</dbReference>
<dbReference type="OrthoDB" id="7067755at2"/>
<protein>
    <recommendedName>
        <fullName evidence="4">Molecular chaperone DnaJ</fullName>
    </recommendedName>
</protein>
<comment type="caution">
    <text evidence="2">The sequence shown here is derived from an EMBL/GenBank/DDBJ whole genome shotgun (WGS) entry which is preliminary data.</text>
</comment>
<gene>
    <name evidence="2" type="ORF">EJB06_07435</name>
</gene>
<accession>A0A430HR69</accession>
<dbReference type="EMBL" id="RXLQ01000003">
    <property type="protein sequence ID" value="RSZ60003.1"/>
    <property type="molecule type" value="Genomic_DNA"/>
</dbReference>
<feature type="region of interest" description="Disordered" evidence="1">
    <location>
        <begin position="40"/>
        <end position="62"/>
    </location>
</feature>
<evidence type="ECO:0008006" key="4">
    <source>
        <dbReference type="Google" id="ProtNLM"/>
    </source>
</evidence>
<dbReference type="AlphaFoldDB" id="A0A430HR69"/>
<dbReference type="SUPFAM" id="SSF57938">
    <property type="entry name" value="DnaJ/Hsp40 cysteine-rich domain"/>
    <property type="match status" value="1"/>
</dbReference>
<dbReference type="Gene3D" id="6.20.20.10">
    <property type="match status" value="1"/>
</dbReference>
<name>A0A430HR69_9BURK</name>
<dbReference type="RefSeq" id="WP_126073363.1">
    <property type="nucleotide sequence ID" value="NZ_CP051166.1"/>
</dbReference>
<evidence type="ECO:0000313" key="3">
    <source>
        <dbReference type="Proteomes" id="UP000278085"/>
    </source>
</evidence>
<reference evidence="2 3" key="1">
    <citation type="submission" date="2018-12" db="EMBL/GenBank/DDBJ databases">
        <authorList>
            <person name="Yang E."/>
        </authorList>
    </citation>
    <scope>NUCLEOTIDE SEQUENCE [LARGE SCALE GENOMIC DNA]</scope>
    <source>
        <strain evidence="2 3">SOD</strain>
    </source>
</reference>
<dbReference type="Proteomes" id="UP000278085">
    <property type="component" value="Unassembled WGS sequence"/>
</dbReference>
<evidence type="ECO:0000313" key="2">
    <source>
        <dbReference type="EMBL" id="RSZ60003.1"/>
    </source>
</evidence>
<sequence>MSPFLERKAERIAYFEKYVNGWKQKKCTACNGSGYYDHNGSPPCSGCDGTGKTFEPPKKDAP</sequence>
<evidence type="ECO:0000256" key="1">
    <source>
        <dbReference type="SAM" id="MobiDB-lite"/>
    </source>
</evidence>